<evidence type="ECO:0000256" key="4">
    <source>
        <dbReference type="ARBA" id="ARBA00023002"/>
    </source>
</evidence>
<evidence type="ECO:0000256" key="3">
    <source>
        <dbReference type="ARBA" id="ARBA00022833"/>
    </source>
</evidence>
<dbReference type="Proteomes" id="UP000066203">
    <property type="component" value="Chromosome"/>
</dbReference>
<dbReference type="InterPro" id="IPR011032">
    <property type="entry name" value="GroES-like_sf"/>
</dbReference>
<evidence type="ECO:0000256" key="1">
    <source>
        <dbReference type="ARBA" id="ARBA00001947"/>
    </source>
</evidence>
<dbReference type="SUPFAM" id="SSF51735">
    <property type="entry name" value="NAD(P)-binding Rossmann-fold domains"/>
    <property type="match status" value="1"/>
</dbReference>
<dbReference type="SMART" id="SM00829">
    <property type="entry name" value="PKS_ER"/>
    <property type="match status" value="1"/>
</dbReference>
<evidence type="ECO:0000259" key="6">
    <source>
        <dbReference type="SMART" id="SM00829"/>
    </source>
</evidence>
<keyword evidence="4" id="KW-0560">Oxidoreductase</keyword>
<accession>A0A0K2S109</accession>
<dbReference type="Gene3D" id="3.90.180.10">
    <property type="entry name" value="Medium-chain alcohol dehydrogenases, catalytic domain"/>
    <property type="match status" value="1"/>
</dbReference>
<feature type="domain" description="Enoyl reductase (ER)" evidence="6">
    <location>
        <begin position="10"/>
        <end position="346"/>
    </location>
</feature>
<dbReference type="InterPro" id="IPR020843">
    <property type="entry name" value="ER"/>
</dbReference>
<dbReference type="SUPFAM" id="SSF50129">
    <property type="entry name" value="GroES-like"/>
    <property type="match status" value="1"/>
</dbReference>
<dbReference type="PATRIC" id="fig|43675.28.peg.1590"/>
<dbReference type="InterPro" id="IPR002328">
    <property type="entry name" value="ADH_Zn_CS"/>
</dbReference>
<reference evidence="8" key="1">
    <citation type="submission" date="2015-08" db="EMBL/GenBank/DDBJ databases">
        <title>Complete genome sequence of Rothia mucilaginosa strain NUM-Rm6536.</title>
        <authorList>
            <person name="Nambu T."/>
        </authorList>
    </citation>
    <scope>NUCLEOTIDE SEQUENCE [LARGE SCALE GENOMIC DNA]</scope>
    <source>
        <strain evidence="8">NUM-Rm6536</strain>
    </source>
</reference>
<evidence type="ECO:0000256" key="5">
    <source>
        <dbReference type="RuleBase" id="RU361277"/>
    </source>
</evidence>
<dbReference type="EMBL" id="AP014938">
    <property type="protein sequence ID" value="BAS20801.1"/>
    <property type="molecule type" value="Genomic_DNA"/>
</dbReference>
<dbReference type="CDD" id="cd08287">
    <property type="entry name" value="FDH_like_ADH3"/>
    <property type="match status" value="1"/>
</dbReference>
<dbReference type="Pfam" id="PF08240">
    <property type="entry name" value="ADH_N"/>
    <property type="match status" value="1"/>
</dbReference>
<dbReference type="AlphaFoldDB" id="A0A0K2S109"/>
<dbReference type="PROSITE" id="PS00059">
    <property type="entry name" value="ADH_ZINC"/>
    <property type="match status" value="1"/>
</dbReference>
<comment type="similarity">
    <text evidence="5">Belongs to the zinc-containing alcohol dehydrogenase family.</text>
</comment>
<protein>
    <submittedName>
        <fullName evidence="7">Threonine dehydrogenase</fullName>
    </submittedName>
</protein>
<dbReference type="Gene3D" id="3.40.50.720">
    <property type="entry name" value="NAD(P)-binding Rossmann-like Domain"/>
    <property type="match status" value="1"/>
</dbReference>
<dbReference type="Pfam" id="PF00107">
    <property type="entry name" value="ADH_zinc_N"/>
    <property type="match status" value="1"/>
</dbReference>
<keyword evidence="2 5" id="KW-0479">Metal-binding</keyword>
<dbReference type="PANTHER" id="PTHR42813">
    <property type="entry name" value="ZINC-TYPE ALCOHOL DEHYDROGENASE-LIKE"/>
    <property type="match status" value="1"/>
</dbReference>
<evidence type="ECO:0000313" key="7">
    <source>
        <dbReference type="EMBL" id="BAS20801.1"/>
    </source>
</evidence>
<gene>
    <name evidence="7" type="ORF">RM6536_1554</name>
</gene>
<organism evidence="7">
    <name type="scientific">Rothia mucilaginosa</name>
    <dbReference type="NCBI Taxonomy" id="43675"/>
    <lineage>
        <taxon>Bacteria</taxon>
        <taxon>Bacillati</taxon>
        <taxon>Actinomycetota</taxon>
        <taxon>Actinomycetes</taxon>
        <taxon>Micrococcales</taxon>
        <taxon>Micrococcaceae</taxon>
        <taxon>Rothia</taxon>
    </lineage>
</organism>
<evidence type="ECO:0000256" key="2">
    <source>
        <dbReference type="ARBA" id="ARBA00022723"/>
    </source>
</evidence>
<dbReference type="InterPro" id="IPR013154">
    <property type="entry name" value="ADH-like_N"/>
</dbReference>
<name>A0A0K2S109_9MICC</name>
<dbReference type="InterPro" id="IPR013149">
    <property type="entry name" value="ADH-like_C"/>
</dbReference>
<keyword evidence="3 5" id="KW-0862">Zinc</keyword>
<dbReference type="InterPro" id="IPR036291">
    <property type="entry name" value="NAD(P)-bd_dom_sf"/>
</dbReference>
<dbReference type="PANTHER" id="PTHR42813:SF2">
    <property type="entry name" value="DEHYDROGENASE, ZINC-CONTAINING, PUTATIVE (AFU_ORTHOLOGUE AFUA_2G02810)-RELATED"/>
    <property type="match status" value="1"/>
</dbReference>
<dbReference type="RefSeq" id="WP_060824707.1">
    <property type="nucleotide sequence ID" value="NZ_AP014938.1"/>
</dbReference>
<evidence type="ECO:0000313" key="8">
    <source>
        <dbReference type="Proteomes" id="UP000066203"/>
    </source>
</evidence>
<proteinExistence type="inferred from homology"/>
<dbReference type="GO" id="GO:0016491">
    <property type="term" value="F:oxidoreductase activity"/>
    <property type="evidence" value="ECO:0007669"/>
    <property type="project" value="UniProtKB-KW"/>
</dbReference>
<comment type="cofactor">
    <cofactor evidence="1 5">
        <name>Zn(2+)</name>
        <dbReference type="ChEBI" id="CHEBI:29105"/>
    </cofactor>
</comment>
<dbReference type="GO" id="GO:0008270">
    <property type="term" value="F:zinc ion binding"/>
    <property type="evidence" value="ECO:0007669"/>
    <property type="project" value="InterPro"/>
</dbReference>
<sequence length="349" mass="36606">MRSVVMEAPGKVVVNEVEKPTLLEPTDAIIKLAASCICGSDLWPYRGADAKPVDHRAMGHEYIGEVVEVGSEVTTVAPGDFVVGSFCISCGECETCTAGYPSRCLKAIAAGDTYIGMRSNGTQAEYARVPFADGTLVKTPAAPTEEQIPHLMAASDVLGTGWYAADAAQAGPGKTIVVVGDGAVGLSAVIGAKQLGAEKIIIMSRNPERQALAKEFGATHIVEERGEEGIAKVLELTDGVGAHGVAEAVGSQQSFDQALGCVRHGGYIGFVGVPHDSAIGTDKLFDKQVHLEGGPAPVRKYLPTLIDLIYKGEIEPGKVFDLVLPIDEAAKGYEAMDQRTATKVLLTMP</sequence>